<organism evidence="8 9">
    <name type="scientific">Ceratodon purpureus</name>
    <name type="common">Fire moss</name>
    <name type="synonym">Dicranum purpureum</name>
    <dbReference type="NCBI Taxonomy" id="3225"/>
    <lineage>
        <taxon>Eukaryota</taxon>
        <taxon>Viridiplantae</taxon>
        <taxon>Streptophyta</taxon>
        <taxon>Embryophyta</taxon>
        <taxon>Bryophyta</taxon>
        <taxon>Bryophytina</taxon>
        <taxon>Bryopsida</taxon>
        <taxon>Dicranidae</taxon>
        <taxon>Pseudoditrichales</taxon>
        <taxon>Ditrichaceae</taxon>
        <taxon>Ceratodon</taxon>
    </lineage>
</organism>
<dbReference type="Proteomes" id="UP000822688">
    <property type="component" value="Chromosome 11"/>
</dbReference>
<keyword evidence="1 3" id="KW-0175">Coiled coil</keyword>
<keyword evidence="2" id="KW-0943">RNA-mediated gene silencing</keyword>
<evidence type="ECO:0000259" key="5">
    <source>
        <dbReference type="Pfam" id="PF03468"/>
    </source>
</evidence>
<comment type="caution">
    <text evidence="8">The sequence shown here is derived from an EMBL/GenBank/DDBJ whole genome shotgun (WGS) entry which is preliminary data.</text>
</comment>
<dbReference type="InterPro" id="IPR005380">
    <property type="entry name" value="XS_domain"/>
</dbReference>
<evidence type="ECO:0000256" key="2">
    <source>
        <dbReference type="ARBA" id="ARBA00023158"/>
    </source>
</evidence>
<feature type="region of interest" description="Disordered" evidence="4">
    <location>
        <begin position="1"/>
        <end position="22"/>
    </location>
</feature>
<protein>
    <recommendedName>
        <fullName evidence="10">Factor of DNA methylation 1-5/IDN2 domain-containing protein</fullName>
    </recommendedName>
</protein>
<dbReference type="OrthoDB" id="1892195at2759"/>
<dbReference type="InterPro" id="IPR005379">
    <property type="entry name" value="FDM1-5/IDN2_XH"/>
</dbReference>
<dbReference type="Pfam" id="PF03470">
    <property type="entry name" value="zf-XS"/>
    <property type="match status" value="1"/>
</dbReference>
<feature type="domain" description="Zinc finger-XS" evidence="7">
    <location>
        <begin position="48"/>
        <end position="87"/>
    </location>
</feature>
<dbReference type="Pfam" id="PF03468">
    <property type="entry name" value="XS"/>
    <property type="match status" value="1"/>
</dbReference>
<dbReference type="InterPro" id="IPR038588">
    <property type="entry name" value="XS_domain_sf"/>
</dbReference>
<evidence type="ECO:0000256" key="3">
    <source>
        <dbReference type="SAM" id="Coils"/>
    </source>
</evidence>
<feature type="coiled-coil region" evidence="3">
    <location>
        <begin position="455"/>
        <end position="496"/>
    </location>
</feature>
<dbReference type="Pfam" id="PF03469">
    <property type="entry name" value="XH"/>
    <property type="match status" value="1"/>
</dbReference>
<evidence type="ECO:0000259" key="7">
    <source>
        <dbReference type="Pfam" id="PF03470"/>
    </source>
</evidence>
<accession>A0A8T0GG27</accession>
<dbReference type="PANTHER" id="PTHR21596">
    <property type="entry name" value="RIBONUCLEASE P SUBUNIT P38"/>
    <property type="match status" value="1"/>
</dbReference>
<evidence type="ECO:0000313" key="8">
    <source>
        <dbReference type="EMBL" id="KAG0557497.1"/>
    </source>
</evidence>
<feature type="domain" description="XS" evidence="5">
    <location>
        <begin position="123"/>
        <end position="231"/>
    </location>
</feature>
<evidence type="ECO:0000313" key="9">
    <source>
        <dbReference type="Proteomes" id="UP000822688"/>
    </source>
</evidence>
<dbReference type="AlphaFoldDB" id="A0A8T0GG27"/>
<reference evidence="8 9" key="1">
    <citation type="submission" date="2020-06" db="EMBL/GenBank/DDBJ databases">
        <title>WGS assembly of Ceratodon purpureus strain R40.</title>
        <authorList>
            <person name="Carey S.B."/>
            <person name="Jenkins J."/>
            <person name="Shu S."/>
            <person name="Lovell J.T."/>
            <person name="Sreedasyam A."/>
            <person name="Maumus F."/>
            <person name="Tiley G.P."/>
            <person name="Fernandez-Pozo N."/>
            <person name="Barry K."/>
            <person name="Chen C."/>
            <person name="Wang M."/>
            <person name="Lipzen A."/>
            <person name="Daum C."/>
            <person name="Saski C.A."/>
            <person name="Payton A.C."/>
            <person name="Mcbreen J.C."/>
            <person name="Conrad R.E."/>
            <person name="Kollar L.M."/>
            <person name="Olsson S."/>
            <person name="Huttunen S."/>
            <person name="Landis J.B."/>
            <person name="Wickett N.J."/>
            <person name="Johnson M.G."/>
            <person name="Rensing S.A."/>
            <person name="Grimwood J."/>
            <person name="Schmutz J."/>
            <person name="Mcdaniel S.F."/>
        </authorList>
    </citation>
    <scope>NUCLEOTIDE SEQUENCE [LARGE SCALE GENOMIC DNA]</scope>
    <source>
        <strain evidence="8 9">R40</strain>
    </source>
</reference>
<dbReference type="Gene3D" id="3.30.70.2890">
    <property type="entry name" value="XS domain"/>
    <property type="match status" value="1"/>
</dbReference>
<evidence type="ECO:0000256" key="1">
    <source>
        <dbReference type="ARBA" id="ARBA00023054"/>
    </source>
</evidence>
<feature type="coiled-coil region" evidence="3">
    <location>
        <begin position="289"/>
        <end position="431"/>
    </location>
</feature>
<sequence>MYTDDSASENDDYSNSDDEETEIYEQKVQDGIRDGHLVVKNPDDTYKCPLSPGKKKQSYKYRELLAHATTIASGKKGPEKVGGHRALMKYLEAELGDKPMIPQAERVLYLEQAVPKREAATALLAPWMGILVNIDNSRTNEKGFKLAAGAADIKEKFKEFNPERLDVFHDIRGHQGTAVLTFRNDIHGLEDAQAFARSFAAVNRGSKEWWDEKRPDSLDLYGWQATEEDLKANLGQLTFHLKKFCDLKTVKDMVEEAERINKQVVDDLVKTVEQKNDVVASQHHQFVVLRNMVSEVDALRIKAEEEKKKMEEQHKRDLEAMQLDSQAKEAAHNARVLQHQMTLTNRLRELESRCEKMHRAEVEMKQRNEADRQQFEKEKQDAQRLLEEVSRQAEVHAALQCKQRDEQKQIIKKHEGENKALEMAVQTQKRQLMERQQLELQKQHVKELLEIEKSSETDKDRIADLESELESLQDMSNSLMTKEREANDQLEEARKAACQVLDTYGSEDRIGLKLMGCINKGPWEAACKTRFKYHADGWDFVMATMISEWEERMKDQNYHPYKNVQLQGDKWKRVIDEDDEYIKKLKADLGVEVMQTVATAFFEMEEYNASGRYPVVAAWDFQKNQRVLLKDVLLYLKELLDSGWKPAKKKKRVRAV</sequence>
<evidence type="ECO:0008006" key="10">
    <source>
        <dbReference type="Google" id="ProtNLM"/>
    </source>
</evidence>
<dbReference type="InterPro" id="IPR045177">
    <property type="entry name" value="FDM1-5/IDN2"/>
</dbReference>
<evidence type="ECO:0000256" key="4">
    <source>
        <dbReference type="SAM" id="MobiDB-lite"/>
    </source>
</evidence>
<dbReference type="PANTHER" id="PTHR21596:SF3">
    <property type="entry name" value="FACTOR OF DNA METHYLATION 1-RELATED"/>
    <property type="match status" value="1"/>
</dbReference>
<dbReference type="InterPro" id="IPR005381">
    <property type="entry name" value="Znf-XS_domain"/>
</dbReference>
<proteinExistence type="predicted"/>
<feature type="domain" description="Factor of DNA methylation 1-5/IDN2" evidence="6">
    <location>
        <begin position="513"/>
        <end position="638"/>
    </location>
</feature>
<dbReference type="GO" id="GO:0080188">
    <property type="term" value="P:gene silencing by siRNA-directed DNA methylation"/>
    <property type="evidence" value="ECO:0007669"/>
    <property type="project" value="InterPro"/>
</dbReference>
<evidence type="ECO:0000259" key="6">
    <source>
        <dbReference type="Pfam" id="PF03469"/>
    </source>
</evidence>
<keyword evidence="9" id="KW-1185">Reference proteome</keyword>
<gene>
    <name evidence="8" type="ORF">KC19_11G135200</name>
</gene>
<name>A0A8T0GG27_CERPU</name>
<dbReference type="EMBL" id="CM026432">
    <property type="protein sequence ID" value="KAG0557497.1"/>
    <property type="molecule type" value="Genomic_DNA"/>
</dbReference>